<dbReference type="FunFam" id="1.10.287.130:FF:000001">
    <property type="entry name" value="Two-component sensor histidine kinase"/>
    <property type="match status" value="1"/>
</dbReference>
<dbReference type="InterPro" id="IPR005467">
    <property type="entry name" value="His_kinase_dom"/>
</dbReference>
<dbReference type="GO" id="GO:0005886">
    <property type="term" value="C:plasma membrane"/>
    <property type="evidence" value="ECO:0007669"/>
    <property type="project" value="UniProtKB-SubCell"/>
</dbReference>
<dbReference type="OrthoDB" id="9786919at2"/>
<protein>
    <recommendedName>
        <fullName evidence="4">histidine kinase</fullName>
        <ecNumber evidence="4">2.7.13.3</ecNumber>
    </recommendedName>
</protein>
<evidence type="ECO:0000256" key="7">
    <source>
        <dbReference type="ARBA" id="ARBA00022692"/>
    </source>
</evidence>
<dbReference type="InterPro" id="IPR036097">
    <property type="entry name" value="HisK_dim/P_sf"/>
</dbReference>
<dbReference type="Pfam" id="PF00672">
    <property type="entry name" value="HAMP"/>
    <property type="match status" value="1"/>
</dbReference>
<feature type="domain" description="Histidine kinase" evidence="13">
    <location>
        <begin position="272"/>
        <end position="493"/>
    </location>
</feature>
<evidence type="ECO:0000256" key="10">
    <source>
        <dbReference type="ARBA" id="ARBA00023012"/>
    </source>
</evidence>
<dbReference type="PRINTS" id="PR00344">
    <property type="entry name" value="BCTRLSENSOR"/>
</dbReference>
<evidence type="ECO:0000313" key="15">
    <source>
        <dbReference type="EMBL" id="ASY24380.1"/>
    </source>
</evidence>
<dbReference type="SUPFAM" id="SSF158472">
    <property type="entry name" value="HAMP domain-like"/>
    <property type="match status" value="1"/>
</dbReference>
<dbReference type="KEGG" id="nab:B1sIIB91_05830"/>
<evidence type="ECO:0000256" key="8">
    <source>
        <dbReference type="ARBA" id="ARBA00022777"/>
    </source>
</evidence>
<dbReference type="Pfam" id="PF02518">
    <property type="entry name" value="HATPase_c"/>
    <property type="match status" value="1"/>
</dbReference>
<dbReference type="AlphaFoldDB" id="A0A249L5J9"/>
<keyword evidence="6" id="KW-0808">Transferase</keyword>
<dbReference type="GO" id="GO:0000155">
    <property type="term" value="F:phosphorelay sensor kinase activity"/>
    <property type="evidence" value="ECO:0007669"/>
    <property type="project" value="InterPro"/>
</dbReference>
<dbReference type="EC" id="2.7.13.3" evidence="4"/>
<dbReference type="InterPro" id="IPR003594">
    <property type="entry name" value="HATPase_dom"/>
</dbReference>
<comment type="catalytic activity">
    <reaction evidence="1">
        <text>ATP + protein L-histidine = ADP + protein N-phospho-L-histidine.</text>
        <dbReference type="EC" id="2.7.13.3"/>
    </reaction>
</comment>
<dbReference type="PANTHER" id="PTHR45436:SF5">
    <property type="entry name" value="SENSOR HISTIDINE KINASE TRCS"/>
    <property type="match status" value="1"/>
</dbReference>
<dbReference type="Gene3D" id="6.10.340.10">
    <property type="match status" value="1"/>
</dbReference>
<dbReference type="InterPro" id="IPR003661">
    <property type="entry name" value="HisK_dim/P_dom"/>
</dbReference>
<evidence type="ECO:0000256" key="6">
    <source>
        <dbReference type="ARBA" id="ARBA00022679"/>
    </source>
</evidence>
<accession>A0A249L5J9</accession>
<proteinExistence type="predicted"/>
<dbReference type="Proteomes" id="UP000217210">
    <property type="component" value="Chromosome"/>
</dbReference>
<dbReference type="Gene3D" id="1.10.287.130">
    <property type="match status" value="1"/>
</dbReference>
<dbReference type="PROSITE" id="PS50885">
    <property type="entry name" value="HAMP"/>
    <property type="match status" value="1"/>
</dbReference>
<feature type="domain" description="HAMP" evidence="14">
    <location>
        <begin position="204"/>
        <end position="257"/>
    </location>
</feature>
<dbReference type="SMART" id="SM00304">
    <property type="entry name" value="HAMP"/>
    <property type="match status" value="1"/>
</dbReference>
<dbReference type="InterPro" id="IPR050428">
    <property type="entry name" value="TCS_sensor_his_kinase"/>
</dbReference>
<organism evidence="15 16">
    <name type="scientific">Candidatus Nanopelagicus abundans</name>
    <dbReference type="NCBI Taxonomy" id="1884916"/>
    <lineage>
        <taxon>Bacteria</taxon>
        <taxon>Bacillati</taxon>
        <taxon>Actinomycetota</taxon>
        <taxon>Actinomycetes</taxon>
        <taxon>Candidatus Nanopelagicales</taxon>
        <taxon>Candidatus Nanopelagicaceae</taxon>
        <taxon>Candidatus Nanopelagicus</taxon>
    </lineage>
</organism>
<keyword evidence="11 12" id="KW-0472">Membrane</keyword>
<name>A0A249L5J9_9ACTN</name>
<comment type="subcellular location">
    <subcellularLocation>
        <location evidence="3">Cell membrane</location>
    </subcellularLocation>
</comment>
<dbReference type="InterPro" id="IPR036890">
    <property type="entry name" value="HATPase_C_sf"/>
</dbReference>
<keyword evidence="9 12" id="KW-1133">Transmembrane helix</keyword>
<evidence type="ECO:0000256" key="11">
    <source>
        <dbReference type="ARBA" id="ARBA00023136"/>
    </source>
</evidence>
<evidence type="ECO:0000256" key="5">
    <source>
        <dbReference type="ARBA" id="ARBA00022553"/>
    </source>
</evidence>
<evidence type="ECO:0000256" key="9">
    <source>
        <dbReference type="ARBA" id="ARBA00022989"/>
    </source>
</evidence>
<evidence type="ECO:0000256" key="2">
    <source>
        <dbReference type="ARBA" id="ARBA00001968"/>
    </source>
</evidence>
<dbReference type="EMBL" id="CP016779">
    <property type="protein sequence ID" value="ASY24380.1"/>
    <property type="molecule type" value="Genomic_DNA"/>
</dbReference>
<feature type="transmembrane region" description="Helical" evidence="12">
    <location>
        <begin position="152"/>
        <end position="170"/>
    </location>
</feature>
<evidence type="ECO:0000259" key="13">
    <source>
        <dbReference type="PROSITE" id="PS50109"/>
    </source>
</evidence>
<dbReference type="CDD" id="cd00075">
    <property type="entry name" value="HATPase"/>
    <property type="match status" value="1"/>
</dbReference>
<evidence type="ECO:0000259" key="14">
    <source>
        <dbReference type="PROSITE" id="PS50885"/>
    </source>
</evidence>
<dbReference type="CDD" id="cd06225">
    <property type="entry name" value="HAMP"/>
    <property type="match status" value="1"/>
</dbReference>
<dbReference type="SUPFAM" id="SSF55874">
    <property type="entry name" value="ATPase domain of HSP90 chaperone/DNA topoisomerase II/histidine kinase"/>
    <property type="match status" value="1"/>
</dbReference>
<dbReference type="SMART" id="SM00388">
    <property type="entry name" value="HisKA"/>
    <property type="match status" value="1"/>
</dbReference>
<evidence type="ECO:0000256" key="3">
    <source>
        <dbReference type="ARBA" id="ARBA00004236"/>
    </source>
</evidence>
<keyword evidence="7 12" id="KW-0812">Transmembrane</keyword>
<dbReference type="Pfam" id="PF00512">
    <property type="entry name" value="HisKA"/>
    <property type="match status" value="1"/>
</dbReference>
<feature type="transmembrane region" description="Helical" evidence="12">
    <location>
        <begin position="182"/>
        <end position="203"/>
    </location>
</feature>
<dbReference type="InterPro" id="IPR004358">
    <property type="entry name" value="Sig_transdc_His_kin-like_C"/>
</dbReference>
<feature type="transmembrane region" description="Helical" evidence="12">
    <location>
        <begin position="21"/>
        <end position="44"/>
    </location>
</feature>
<evidence type="ECO:0000256" key="12">
    <source>
        <dbReference type="SAM" id="Phobius"/>
    </source>
</evidence>
<dbReference type="PROSITE" id="PS50109">
    <property type="entry name" value="HIS_KIN"/>
    <property type="match status" value="1"/>
</dbReference>
<dbReference type="GO" id="GO:0005509">
    <property type="term" value="F:calcium ion binding"/>
    <property type="evidence" value="ECO:0007669"/>
    <property type="project" value="UniProtKB-ARBA"/>
</dbReference>
<keyword evidence="16" id="KW-1185">Reference proteome</keyword>
<keyword evidence="5" id="KW-0597">Phosphoprotein</keyword>
<keyword evidence="8 15" id="KW-0418">Kinase</keyword>
<evidence type="ECO:0000313" key="16">
    <source>
        <dbReference type="Proteomes" id="UP000217210"/>
    </source>
</evidence>
<dbReference type="InterPro" id="IPR003660">
    <property type="entry name" value="HAMP_dom"/>
</dbReference>
<gene>
    <name evidence="15" type="ORF">B1sIIB91_05830</name>
</gene>
<reference evidence="15 16" key="1">
    <citation type="submission" date="2016-07" db="EMBL/GenBank/DDBJ databases">
        <title>High microdiversification within the ubiquitous acI lineage of Actinobacteria.</title>
        <authorList>
            <person name="Neuenschwander S.M."/>
            <person name="Salcher M."/>
            <person name="Ghai R."/>
            <person name="Pernthaler J."/>
        </authorList>
    </citation>
    <scope>NUCLEOTIDE SEQUENCE [LARGE SCALE GENOMIC DNA]</scope>
    <source>
        <strain evidence="15">MMS-IIB-91</strain>
    </source>
</reference>
<dbReference type="SMART" id="SM00387">
    <property type="entry name" value="HATPase_c"/>
    <property type="match status" value="1"/>
</dbReference>
<evidence type="ECO:0000256" key="1">
    <source>
        <dbReference type="ARBA" id="ARBA00000085"/>
    </source>
</evidence>
<dbReference type="PANTHER" id="PTHR45436">
    <property type="entry name" value="SENSOR HISTIDINE KINASE YKOH"/>
    <property type="match status" value="1"/>
</dbReference>
<dbReference type="RefSeq" id="WP_095688639.1">
    <property type="nucleotide sequence ID" value="NZ_CP016779.1"/>
</dbReference>
<comment type="cofactor">
    <cofactor evidence="2">
        <name>a divalent metal cation</name>
        <dbReference type="ChEBI" id="CHEBI:60240"/>
    </cofactor>
</comment>
<dbReference type="CDD" id="cd00082">
    <property type="entry name" value="HisKA"/>
    <property type="match status" value="1"/>
</dbReference>
<dbReference type="Gene3D" id="3.30.565.10">
    <property type="entry name" value="Histidine kinase-like ATPase, C-terminal domain"/>
    <property type="match status" value="1"/>
</dbReference>
<keyword evidence="10" id="KW-0902">Two-component regulatory system</keyword>
<evidence type="ECO:0000256" key="4">
    <source>
        <dbReference type="ARBA" id="ARBA00012438"/>
    </source>
</evidence>
<sequence length="493" mass="53491">MNSALSRVRTPLSLWSLRNRLILASVVLTSLAIIASDFAANAALRSYLISQVDLQLNNISSTSLTRLDRAGIAPLIKEDEDAPFKIFEPLRGVPTSTSLTLLDVDGNLIGQVGGELGGKNFAVTGLKIEQVAKYKNKPFTIDGEDGKPDIRALAQVLPTGMGIVIVANSLEDVDKTLTQLRFLFLVLGVIALLAIALVSRWIIAIGLKPLEKVEETAEAIAAGDLSARLPAAKPDTEVGRLTTSLNTMLGRIEESFTIRVESESKLRRFVADASHELRTPLTAIRGFAELHRQGAVIGEDKTKELINRIERESIRMSTLVEDLLLLARLDQSRELANDPVDLNTLITEVITSARAAGPNHPIELRMGSEEIFVLGDSQRIHQVLANLLANARTHTPVGTKIIISVQQGVNETSVEVSDHGPGLSIPDQERIFERFYRADPARVRNTNSANTNEGSGLGLSIVDAVMKAHGGYVSVKSELGQGSTFTLHFLNQE</sequence>
<dbReference type="SUPFAM" id="SSF47384">
    <property type="entry name" value="Homodimeric domain of signal transducing histidine kinase"/>
    <property type="match status" value="1"/>
</dbReference>
<dbReference type="FunFam" id="3.30.565.10:FF:000006">
    <property type="entry name" value="Sensor histidine kinase WalK"/>
    <property type="match status" value="1"/>
</dbReference>